<keyword evidence="3" id="KW-1185">Reference proteome</keyword>
<reference evidence="2" key="1">
    <citation type="submission" date="2022-04" db="EMBL/GenBank/DDBJ databases">
        <title>Sequencing and genomic assembly of Halococcus dombrowskii.</title>
        <authorList>
            <person name="Lim S.W."/>
            <person name="MacLea K.S."/>
        </authorList>
    </citation>
    <scope>NUCLEOTIDE SEQUENCE</scope>
    <source>
        <strain evidence="2">H4</strain>
        <plasmid evidence="2">unnamed2</plasmid>
    </source>
</reference>
<feature type="transmembrane region" description="Helical" evidence="1">
    <location>
        <begin position="77"/>
        <end position="95"/>
    </location>
</feature>
<gene>
    <name evidence="2" type="ORF">MUK72_16510</name>
</gene>
<evidence type="ECO:0000256" key="1">
    <source>
        <dbReference type="SAM" id="Phobius"/>
    </source>
</evidence>
<protein>
    <submittedName>
        <fullName evidence="2">Uncharacterized protein</fullName>
    </submittedName>
</protein>
<organism evidence="2 3">
    <name type="scientific">Halococcus dombrowskii</name>
    <dbReference type="NCBI Taxonomy" id="179637"/>
    <lineage>
        <taxon>Archaea</taxon>
        <taxon>Methanobacteriati</taxon>
        <taxon>Methanobacteriota</taxon>
        <taxon>Stenosarchaea group</taxon>
        <taxon>Halobacteria</taxon>
        <taxon>Halobacteriales</taxon>
        <taxon>Halococcaceae</taxon>
        <taxon>Halococcus</taxon>
    </lineage>
</organism>
<feature type="transmembrane region" description="Helical" evidence="1">
    <location>
        <begin position="12"/>
        <end position="32"/>
    </location>
</feature>
<geneLocation type="plasmid" evidence="2 3">
    <name>unnamed2</name>
</geneLocation>
<dbReference type="AlphaFoldDB" id="A0AAX3AVN9"/>
<dbReference type="GeneID" id="71763484"/>
<accession>A0AAX3AVN9</accession>
<feature type="transmembrane region" description="Helical" evidence="1">
    <location>
        <begin position="53"/>
        <end position="71"/>
    </location>
</feature>
<dbReference type="EMBL" id="CP095007">
    <property type="protein sequence ID" value="UOO97043.1"/>
    <property type="molecule type" value="Genomic_DNA"/>
</dbReference>
<sequence>MLISYRFDTTIAWVWRWVIAGFVLTAIAFGPVSRTAIGCRISSWFQDSGMGDIGLLIVLSLAVIFGIGVVFDGSAVPATNFGSGVFLWFLVFIPLQHSSLANSCS</sequence>
<dbReference type="KEGG" id="hdo:MUK72_16510"/>
<keyword evidence="1" id="KW-1133">Transmembrane helix</keyword>
<name>A0AAX3AVN9_HALDO</name>
<keyword evidence="1" id="KW-0812">Transmembrane</keyword>
<proteinExistence type="predicted"/>
<keyword evidence="1" id="KW-0472">Membrane</keyword>
<dbReference type="Proteomes" id="UP000830542">
    <property type="component" value="Plasmid unnamed2"/>
</dbReference>
<evidence type="ECO:0000313" key="2">
    <source>
        <dbReference type="EMBL" id="UOO97043.1"/>
    </source>
</evidence>
<evidence type="ECO:0000313" key="3">
    <source>
        <dbReference type="Proteomes" id="UP000830542"/>
    </source>
</evidence>
<keyword evidence="2" id="KW-0614">Plasmid</keyword>
<dbReference type="RefSeq" id="WP_244706319.1">
    <property type="nucleotide sequence ID" value="NZ_BAAADN010000055.1"/>
</dbReference>